<organism evidence="7 8">
    <name type="scientific">Anatilimnocola aggregata</name>
    <dbReference type="NCBI Taxonomy" id="2528021"/>
    <lineage>
        <taxon>Bacteria</taxon>
        <taxon>Pseudomonadati</taxon>
        <taxon>Planctomycetota</taxon>
        <taxon>Planctomycetia</taxon>
        <taxon>Pirellulales</taxon>
        <taxon>Pirellulaceae</taxon>
        <taxon>Anatilimnocola</taxon>
    </lineage>
</organism>
<dbReference type="GO" id="GO:0046872">
    <property type="term" value="F:metal ion binding"/>
    <property type="evidence" value="ECO:0007669"/>
    <property type="project" value="UniProtKB-KW"/>
</dbReference>
<feature type="chain" id="PRO_5021700789" evidence="5">
    <location>
        <begin position="25"/>
        <end position="461"/>
    </location>
</feature>
<dbReference type="Pfam" id="PF00884">
    <property type="entry name" value="Sulfatase"/>
    <property type="match status" value="1"/>
</dbReference>
<dbReference type="KEGG" id="aagg:ETAA8_42480"/>
<dbReference type="SUPFAM" id="SSF53649">
    <property type="entry name" value="Alkaline phosphatase-like"/>
    <property type="match status" value="1"/>
</dbReference>
<keyword evidence="4" id="KW-0106">Calcium</keyword>
<name>A0A517YG14_9BACT</name>
<dbReference type="Pfam" id="PF14707">
    <property type="entry name" value="Sulfatase_C"/>
    <property type="match status" value="1"/>
</dbReference>
<dbReference type="PANTHER" id="PTHR42693">
    <property type="entry name" value="ARYLSULFATASE FAMILY MEMBER"/>
    <property type="match status" value="1"/>
</dbReference>
<dbReference type="InterPro" id="IPR050738">
    <property type="entry name" value="Sulfatase"/>
</dbReference>
<keyword evidence="8" id="KW-1185">Reference proteome</keyword>
<accession>A0A517YG14</accession>
<comment type="similarity">
    <text evidence="1">Belongs to the sulfatase family.</text>
</comment>
<dbReference type="Gene3D" id="3.30.1120.10">
    <property type="match status" value="1"/>
</dbReference>
<sequence length="461" mass="50399" precursor="true">MPKLLFRSIPCCTFLALIAAWVSAFTLLATGAEQSSSGRSPNVILIFIDDMGYADIGPFGNTEVKTPHLDKFAKEGMKFTSFYATPVCSMSRACLMTGCYNVRVSVPGVLFPNSTVGLHPDEVTLGDIAKQKGYATKAIGKWHLGFQPEFLPTKQGFDSYFGIPYSNDMGQKPARPNFPPLPLMRDDKIVETEPDQSQLTKRYTEEAVKLIREQKDNPFFLYLPHSMIHFPLFASADFKGKSKMGLIGDTIEEIDWSVGQIMQTLQELKLDDNTLVIFTSDNGPAARTAAPLRGNKGTSFEGGVREPCIMRWPGKIEAGSSCNQIAGNIDMLPTLAKIVGAQVPTDRVLDGRDITSLMFTKDAPAVRDTHLYFNGGSQLVGIRTGEWKLFLGGIPALGNKKKKGEALVGPSLYNLTKDLAETTNVAAENPEIVERLKTAAEKHLAEIKANQRPAGQAKASE</sequence>
<gene>
    <name evidence="7" type="primary">atsA_45</name>
    <name evidence="7" type="ORF">ETAA8_42480</name>
</gene>
<dbReference type="InterPro" id="IPR024607">
    <property type="entry name" value="Sulfatase_CS"/>
</dbReference>
<dbReference type="GO" id="GO:0004065">
    <property type="term" value="F:arylsulfatase activity"/>
    <property type="evidence" value="ECO:0007669"/>
    <property type="project" value="UniProtKB-EC"/>
</dbReference>
<dbReference type="PROSITE" id="PS00149">
    <property type="entry name" value="SULFATASE_2"/>
    <property type="match status" value="1"/>
</dbReference>
<evidence type="ECO:0000259" key="6">
    <source>
        <dbReference type="Pfam" id="PF00884"/>
    </source>
</evidence>
<evidence type="ECO:0000256" key="3">
    <source>
        <dbReference type="ARBA" id="ARBA00022801"/>
    </source>
</evidence>
<evidence type="ECO:0000256" key="5">
    <source>
        <dbReference type="SAM" id="SignalP"/>
    </source>
</evidence>
<dbReference type="PANTHER" id="PTHR42693:SF53">
    <property type="entry name" value="ENDO-4-O-SULFATASE"/>
    <property type="match status" value="1"/>
</dbReference>
<dbReference type="Gene3D" id="3.40.720.10">
    <property type="entry name" value="Alkaline Phosphatase, subunit A"/>
    <property type="match status" value="1"/>
</dbReference>
<evidence type="ECO:0000313" key="7">
    <source>
        <dbReference type="EMBL" id="QDU29141.1"/>
    </source>
</evidence>
<proteinExistence type="inferred from homology"/>
<dbReference type="InterPro" id="IPR017850">
    <property type="entry name" value="Alkaline_phosphatase_core_sf"/>
</dbReference>
<evidence type="ECO:0000256" key="4">
    <source>
        <dbReference type="ARBA" id="ARBA00022837"/>
    </source>
</evidence>
<dbReference type="CDD" id="cd16026">
    <property type="entry name" value="GALNS_like"/>
    <property type="match status" value="1"/>
</dbReference>
<evidence type="ECO:0000256" key="2">
    <source>
        <dbReference type="ARBA" id="ARBA00022723"/>
    </source>
</evidence>
<dbReference type="EC" id="3.1.6.1" evidence="7"/>
<feature type="signal peptide" evidence="5">
    <location>
        <begin position="1"/>
        <end position="24"/>
    </location>
</feature>
<feature type="domain" description="Sulfatase N-terminal" evidence="6">
    <location>
        <begin position="41"/>
        <end position="340"/>
    </location>
</feature>
<keyword evidence="3 7" id="KW-0378">Hydrolase</keyword>
<reference evidence="7 8" key="1">
    <citation type="submission" date="2019-02" db="EMBL/GenBank/DDBJ databases">
        <title>Deep-cultivation of Planctomycetes and their phenomic and genomic characterization uncovers novel biology.</title>
        <authorList>
            <person name="Wiegand S."/>
            <person name="Jogler M."/>
            <person name="Boedeker C."/>
            <person name="Pinto D."/>
            <person name="Vollmers J."/>
            <person name="Rivas-Marin E."/>
            <person name="Kohn T."/>
            <person name="Peeters S.H."/>
            <person name="Heuer A."/>
            <person name="Rast P."/>
            <person name="Oberbeckmann S."/>
            <person name="Bunk B."/>
            <person name="Jeske O."/>
            <person name="Meyerdierks A."/>
            <person name="Storesund J.E."/>
            <person name="Kallscheuer N."/>
            <person name="Luecker S."/>
            <person name="Lage O.M."/>
            <person name="Pohl T."/>
            <person name="Merkel B.J."/>
            <person name="Hornburger P."/>
            <person name="Mueller R.-W."/>
            <person name="Bruemmer F."/>
            <person name="Labrenz M."/>
            <person name="Spormann A.M."/>
            <person name="Op den Camp H."/>
            <person name="Overmann J."/>
            <person name="Amann R."/>
            <person name="Jetten M.S.M."/>
            <person name="Mascher T."/>
            <person name="Medema M.H."/>
            <person name="Devos D.P."/>
            <person name="Kaster A.-K."/>
            <person name="Ovreas L."/>
            <person name="Rohde M."/>
            <person name="Galperin M.Y."/>
            <person name="Jogler C."/>
        </authorList>
    </citation>
    <scope>NUCLEOTIDE SEQUENCE [LARGE SCALE GENOMIC DNA]</scope>
    <source>
        <strain evidence="7 8">ETA_A8</strain>
    </source>
</reference>
<keyword evidence="5" id="KW-0732">Signal</keyword>
<evidence type="ECO:0000313" key="8">
    <source>
        <dbReference type="Proteomes" id="UP000315017"/>
    </source>
</evidence>
<dbReference type="InterPro" id="IPR000917">
    <property type="entry name" value="Sulfatase_N"/>
</dbReference>
<evidence type="ECO:0000256" key="1">
    <source>
        <dbReference type="ARBA" id="ARBA00008779"/>
    </source>
</evidence>
<dbReference type="Proteomes" id="UP000315017">
    <property type="component" value="Chromosome"/>
</dbReference>
<protein>
    <submittedName>
        <fullName evidence="7">Arylsulfatase</fullName>
        <ecNumber evidence="7">3.1.6.1</ecNumber>
    </submittedName>
</protein>
<keyword evidence="2" id="KW-0479">Metal-binding</keyword>
<dbReference type="RefSeq" id="WP_145092522.1">
    <property type="nucleotide sequence ID" value="NZ_CP036274.1"/>
</dbReference>
<dbReference type="EMBL" id="CP036274">
    <property type="protein sequence ID" value="QDU29141.1"/>
    <property type="molecule type" value="Genomic_DNA"/>
</dbReference>
<dbReference type="OrthoDB" id="9783154at2"/>
<dbReference type="AlphaFoldDB" id="A0A517YG14"/>